<dbReference type="InterPro" id="IPR006311">
    <property type="entry name" value="TAT_signal"/>
</dbReference>
<dbReference type="AlphaFoldDB" id="A0A9X1DF82"/>
<dbReference type="Gene3D" id="1.10.3210.10">
    <property type="entry name" value="Hypothetical protein af1432"/>
    <property type="match status" value="1"/>
</dbReference>
<dbReference type="SUPFAM" id="SSF109604">
    <property type="entry name" value="HD-domain/PDEase-like"/>
    <property type="match status" value="1"/>
</dbReference>
<dbReference type="PROSITE" id="PS51318">
    <property type="entry name" value="TAT"/>
    <property type="match status" value="1"/>
</dbReference>
<dbReference type="RefSeq" id="WP_214625038.1">
    <property type="nucleotide sequence ID" value="NZ_JAHGAW010000012.1"/>
</dbReference>
<accession>A0A9X1DF82</accession>
<evidence type="ECO:0008006" key="3">
    <source>
        <dbReference type="Google" id="ProtNLM"/>
    </source>
</evidence>
<proteinExistence type="predicted"/>
<organism evidence="1 2">
    <name type="scientific">Sphingobium nicotianae</name>
    <dbReference type="NCBI Taxonomy" id="2782607"/>
    <lineage>
        <taxon>Bacteria</taxon>
        <taxon>Pseudomonadati</taxon>
        <taxon>Pseudomonadota</taxon>
        <taxon>Alphaproteobacteria</taxon>
        <taxon>Sphingomonadales</taxon>
        <taxon>Sphingomonadaceae</taxon>
        <taxon>Sphingobium</taxon>
    </lineage>
</organism>
<dbReference type="Proteomes" id="UP001138757">
    <property type="component" value="Unassembled WGS sequence"/>
</dbReference>
<name>A0A9X1DF82_9SPHN</name>
<keyword evidence="2" id="KW-1185">Reference proteome</keyword>
<reference evidence="1" key="1">
    <citation type="submission" date="2021-05" db="EMBL/GenBank/DDBJ databases">
        <title>Genome of Sphingobium sp. strain.</title>
        <authorList>
            <person name="Fan R."/>
        </authorList>
    </citation>
    <scope>NUCLEOTIDE SEQUENCE</scope>
    <source>
        <strain evidence="1">H33</strain>
    </source>
</reference>
<gene>
    <name evidence="1" type="ORF">KK488_17720</name>
</gene>
<protein>
    <recommendedName>
        <fullName evidence="3">HD domain-containing protein</fullName>
    </recommendedName>
</protein>
<evidence type="ECO:0000313" key="2">
    <source>
        <dbReference type="Proteomes" id="UP001138757"/>
    </source>
</evidence>
<evidence type="ECO:0000313" key="1">
    <source>
        <dbReference type="EMBL" id="MBT2188794.1"/>
    </source>
</evidence>
<sequence>MGENNGIDQPISAQGLPLPALDRRKFIAGLGGAAVLATMTAEQKADALEAHLNETLTTAKKTFPTVAQVNAQINTRTYRRGVGKLFAGQEGNVGYLPDMPAKPTLTDFIRLRLEGSRDHCLQSAHLAKSRGMDEEIILACLLHDLPMSLMRSEHGFWSAQLFEPYVSEKITFAIRHHATLRFFPDEKAGYEYPDLYRNMYGEDYVPPAHVQAEYKMVRAHRWYMLPRLVTVNDLYSFDPNAKVDLREFEDIIGRHFRQPREGLGFDGSNIAHMWRSISNPDSPL</sequence>
<comment type="caution">
    <text evidence="1">The sequence shown here is derived from an EMBL/GenBank/DDBJ whole genome shotgun (WGS) entry which is preliminary data.</text>
</comment>
<dbReference type="EMBL" id="JAHGAW010000012">
    <property type="protein sequence ID" value="MBT2188794.1"/>
    <property type="molecule type" value="Genomic_DNA"/>
</dbReference>